<dbReference type="InterPro" id="IPR051422">
    <property type="entry name" value="AlkB_tRNA_MeTrf/Diox"/>
</dbReference>
<reference evidence="5 6" key="1">
    <citation type="submission" date="2015-12" db="EMBL/GenBank/DDBJ databases">
        <title>Dictyostelia acquired genes for synthesis and detection of signals that induce cell-type specialization by lateral gene transfer from prokaryotes.</title>
        <authorList>
            <person name="Gloeckner G."/>
            <person name="Schaap P."/>
        </authorList>
    </citation>
    <scope>NUCLEOTIDE SEQUENCE [LARGE SCALE GENOMIC DNA]</scope>
    <source>
        <strain evidence="5 6">TK</strain>
    </source>
</reference>
<dbReference type="OMA" id="VHEVYQQ"/>
<dbReference type="InterPro" id="IPR013216">
    <property type="entry name" value="Methyltransf_11"/>
</dbReference>
<evidence type="ECO:0000256" key="2">
    <source>
        <dbReference type="ARBA" id="ARBA00022679"/>
    </source>
</evidence>
<accession>A0A152A998</accession>
<dbReference type="EMBL" id="LODT01000001">
    <property type="protein sequence ID" value="KYR02802.1"/>
    <property type="molecule type" value="Genomic_DNA"/>
</dbReference>
<keyword evidence="2 5" id="KW-0808">Transferase</keyword>
<proteinExistence type="predicted"/>
<dbReference type="SUPFAM" id="SSF53335">
    <property type="entry name" value="S-adenosyl-L-methionine-dependent methyltransferases"/>
    <property type="match status" value="1"/>
</dbReference>
<dbReference type="Gene3D" id="3.40.50.150">
    <property type="entry name" value="Vaccinia Virus protein VP39"/>
    <property type="match status" value="1"/>
</dbReference>
<dbReference type="Proteomes" id="UP000076078">
    <property type="component" value="Unassembled WGS sequence"/>
</dbReference>
<evidence type="ECO:0000259" key="4">
    <source>
        <dbReference type="Pfam" id="PF08241"/>
    </source>
</evidence>
<dbReference type="OrthoDB" id="271595at2759"/>
<dbReference type="GO" id="GO:0002098">
    <property type="term" value="P:tRNA wobble uridine modification"/>
    <property type="evidence" value="ECO:0007669"/>
    <property type="project" value="TreeGrafter"/>
</dbReference>
<organism evidence="5 6">
    <name type="scientific">Tieghemostelium lacteum</name>
    <name type="common">Slime mold</name>
    <name type="synonym">Dictyostelium lacteum</name>
    <dbReference type="NCBI Taxonomy" id="361077"/>
    <lineage>
        <taxon>Eukaryota</taxon>
        <taxon>Amoebozoa</taxon>
        <taxon>Evosea</taxon>
        <taxon>Eumycetozoa</taxon>
        <taxon>Dictyostelia</taxon>
        <taxon>Dictyosteliales</taxon>
        <taxon>Raperosteliaceae</taxon>
        <taxon>Tieghemostelium</taxon>
    </lineage>
</organism>
<dbReference type="GO" id="GO:0005634">
    <property type="term" value="C:nucleus"/>
    <property type="evidence" value="ECO:0007669"/>
    <property type="project" value="TreeGrafter"/>
</dbReference>
<feature type="compositionally biased region" description="Low complexity" evidence="3">
    <location>
        <begin position="190"/>
        <end position="215"/>
    </location>
</feature>
<dbReference type="FunCoup" id="A0A152A998">
    <property type="interactions" value="106"/>
</dbReference>
<evidence type="ECO:0000313" key="5">
    <source>
        <dbReference type="EMBL" id="KYR02802.1"/>
    </source>
</evidence>
<feature type="region of interest" description="Disordered" evidence="3">
    <location>
        <begin position="183"/>
        <end position="221"/>
    </location>
</feature>
<dbReference type="GO" id="GO:0005737">
    <property type="term" value="C:cytoplasm"/>
    <property type="evidence" value="ECO:0007669"/>
    <property type="project" value="TreeGrafter"/>
</dbReference>
<dbReference type="GO" id="GO:0008757">
    <property type="term" value="F:S-adenosylmethionine-dependent methyltransferase activity"/>
    <property type="evidence" value="ECO:0007669"/>
    <property type="project" value="InterPro"/>
</dbReference>
<dbReference type="CDD" id="cd02440">
    <property type="entry name" value="AdoMet_MTases"/>
    <property type="match status" value="1"/>
</dbReference>
<dbReference type="PANTHER" id="PTHR13069:SF21">
    <property type="entry name" value="ALKYLATED DNA REPAIR PROTEIN ALKB HOMOLOG 8"/>
    <property type="match status" value="1"/>
</dbReference>
<comment type="caution">
    <text evidence="5">The sequence shown here is derived from an EMBL/GenBank/DDBJ whole genome shotgun (WGS) entry which is preliminary data.</text>
</comment>
<dbReference type="Pfam" id="PF08241">
    <property type="entry name" value="Methyltransf_11"/>
    <property type="match status" value="1"/>
</dbReference>
<keyword evidence="6" id="KW-1185">Reference proteome</keyword>
<dbReference type="GO" id="GO:0106335">
    <property type="term" value="F:tRNA (5-carboxymethyluridine(34)-5-O)-methyltransferase activity"/>
    <property type="evidence" value="ECO:0007669"/>
    <property type="project" value="TreeGrafter"/>
</dbReference>
<name>A0A152A998_TIELA</name>
<sequence length="271" mass="31014">MADENKIKFPEPKSDRDAYIVENSHVHQIYDKIALHFDSTRYKTWPIIEKFLLELNTGLIGIDVGCGNGKYLGVNKNVHLIGSDICSNFAKISNEKGFEALIADGLLLPYKSDTFDFAISIAVIHHFSTFERRVDALREVVRTLKPGGIFLVTAWSITQKWRGKNYDHQDVMVPWLLQGQFSTSKKENENNNNNKNSTTTDSNNNSENSNTNSSSGGNITEKGGTKYEVYHRYYHLFEDGEFERLFKEIPGCEIIKNDLDHDNYNCFVRKK</sequence>
<feature type="domain" description="Methyltransferase type 11" evidence="4">
    <location>
        <begin position="62"/>
        <end position="152"/>
    </location>
</feature>
<evidence type="ECO:0000256" key="3">
    <source>
        <dbReference type="SAM" id="MobiDB-lite"/>
    </source>
</evidence>
<dbReference type="AlphaFoldDB" id="A0A152A998"/>
<protein>
    <submittedName>
        <fullName evidence="5">Putative Generic methyl-transferase/SAM</fullName>
    </submittedName>
</protein>
<evidence type="ECO:0000313" key="6">
    <source>
        <dbReference type="Proteomes" id="UP000076078"/>
    </source>
</evidence>
<dbReference type="PANTHER" id="PTHR13069">
    <property type="entry name" value="ALKYLATED DNA REPAIR PROTEIN ALKB HOMOLOG 8"/>
    <property type="match status" value="1"/>
</dbReference>
<evidence type="ECO:0000256" key="1">
    <source>
        <dbReference type="ARBA" id="ARBA00022603"/>
    </source>
</evidence>
<dbReference type="GO" id="GO:0030488">
    <property type="term" value="P:tRNA methylation"/>
    <property type="evidence" value="ECO:0007669"/>
    <property type="project" value="TreeGrafter"/>
</dbReference>
<dbReference type="STRING" id="361077.A0A152A998"/>
<dbReference type="GO" id="GO:0000049">
    <property type="term" value="F:tRNA binding"/>
    <property type="evidence" value="ECO:0007669"/>
    <property type="project" value="TreeGrafter"/>
</dbReference>
<dbReference type="InterPro" id="IPR029063">
    <property type="entry name" value="SAM-dependent_MTases_sf"/>
</dbReference>
<keyword evidence="1" id="KW-0489">Methyltransferase</keyword>
<dbReference type="InParanoid" id="A0A152A998"/>
<gene>
    <name evidence="5" type="ORF">DLAC_00267</name>
</gene>